<dbReference type="RefSeq" id="WP_354009907.1">
    <property type="nucleotide sequence ID" value="NZ_JBEWTA010000001.1"/>
</dbReference>
<reference evidence="1 2" key="1">
    <citation type="submission" date="2024-06" db="EMBL/GenBank/DDBJ databases">
        <title>Genomic Encyclopedia of Type Strains, Phase V (KMG-V): Genome sequencing to study the core and pangenomes of soil and plant-associated prokaryotes.</title>
        <authorList>
            <person name="Whitman W."/>
        </authorList>
    </citation>
    <scope>NUCLEOTIDE SEQUENCE [LARGE SCALE GENOMIC DNA]</scope>
    <source>
        <strain evidence="1 2">NE40</strain>
    </source>
</reference>
<evidence type="ECO:0000313" key="1">
    <source>
        <dbReference type="EMBL" id="MET4755488.1"/>
    </source>
</evidence>
<name>A0ABV2SEW2_9GAMM</name>
<keyword evidence="2" id="KW-1185">Reference proteome</keyword>
<evidence type="ECO:0000313" key="2">
    <source>
        <dbReference type="Proteomes" id="UP001549366"/>
    </source>
</evidence>
<proteinExistence type="predicted"/>
<organism evidence="1 2">
    <name type="scientific">Endozoicomonas lisbonensis</name>
    <dbReference type="NCBI Taxonomy" id="3120522"/>
    <lineage>
        <taxon>Bacteria</taxon>
        <taxon>Pseudomonadati</taxon>
        <taxon>Pseudomonadota</taxon>
        <taxon>Gammaproteobacteria</taxon>
        <taxon>Oceanospirillales</taxon>
        <taxon>Endozoicomonadaceae</taxon>
        <taxon>Endozoicomonas</taxon>
    </lineage>
</organism>
<sequence>MIFDQNKKVSPDTASYILGHYVLSPWNNSAIHPKTNVSWLSDSSLLGIVEAAVIALVMPVLSDSLLKPPTPDCGDGKLQFRGYGGGYGGEGASQAF</sequence>
<comment type="caution">
    <text evidence="1">The sequence shown here is derived from an EMBL/GenBank/DDBJ whole genome shotgun (WGS) entry which is preliminary data.</text>
</comment>
<dbReference type="EMBL" id="JBEWTB010000002">
    <property type="protein sequence ID" value="MET4755488.1"/>
    <property type="molecule type" value="Genomic_DNA"/>
</dbReference>
<gene>
    <name evidence="1" type="ORF">V5J35_000680</name>
</gene>
<protein>
    <submittedName>
        <fullName evidence="1">Uncharacterized protein</fullName>
    </submittedName>
</protein>
<accession>A0ABV2SEW2</accession>
<dbReference type="Proteomes" id="UP001549366">
    <property type="component" value="Unassembled WGS sequence"/>
</dbReference>